<protein>
    <submittedName>
        <fullName evidence="2">Uncharacterized protein</fullName>
    </submittedName>
</protein>
<keyword evidence="3" id="KW-1185">Reference proteome</keyword>
<evidence type="ECO:0000313" key="2">
    <source>
        <dbReference type="EMBL" id="EGO63571.1"/>
    </source>
</evidence>
<dbReference type="STRING" id="1009370.ALO_12716"/>
<proteinExistence type="predicted"/>
<dbReference type="RefSeq" id="WP_004096227.1">
    <property type="nucleotide sequence ID" value="NZ_AFGF01000107.1"/>
</dbReference>
<dbReference type="InterPro" id="IPR002052">
    <property type="entry name" value="DNA_methylase_N6_adenine_CS"/>
</dbReference>
<sequence>MAKTIKHQGYPFVIATELRDRGYGRTGMDFLISPFNPCDWIITNPPFSLSEQFILRSIEHGKPFAFLLKSQYWHATSKLKIFEQYRPEAVLPLTWRPNFLFDQKERKSGSPLMEVYWTVWGSKPAKQTIYCPLPRPKSDKKRGDEYGLFKNYSSIPQAE</sequence>
<dbReference type="EMBL" id="AFGF01000107">
    <property type="protein sequence ID" value="EGO63571.1"/>
    <property type="molecule type" value="Genomic_DNA"/>
</dbReference>
<dbReference type="Proteomes" id="UP000003240">
    <property type="component" value="Unassembled WGS sequence"/>
</dbReference>
<evidence type="ECO:0000313" key="3">
    <source>
        <dbReference type="Proteomes" id="UP000003240"/>
    </source>
</evidence>
<dbReference type="GO" id="GO:0032259">
    <property type="term" value="P:methylation"/>
    <property type="evidence" value="ECO:0007669"/>
    <property type="project" value="InterPro"/>
</dbReference>
<reference evidence="2 3" key="1">
    <citation type="journal article" date="2011" name="EMBO J.">
        <title>Structural diversity of bacterial flagellar motors.</title>
        <authorList>
            <person name="Chen S."/>
            <person name="Beeby M."/>
            <person name="Murphy G.E."/>
            <person name="Leadbetter J.R."/>
            <person name="Hendrixson D.R."/>
            <person name="Briegel A."/>
            <person name="Li Z."/>
            <person name="Shi J."/>
            <person name="Tocheva E.I."/>
            <person name="Muller A."/>
            <person name="Dobro M.J."/>
            <person name="Jensen G.J."/>
        </authorList>
    </citation>
    <scope>NUCLEOTIDE SEQUENCE [LARGE SCALE GENOMIC DNA]</scope>
    <source>
        <strain evidence="2 3">DSM 6540</strain>
    </source>
</reference>
<dbReference type="PROSITE" id="PS00092">
    <property type="entry name" value="N6_MTASE"/>
    <property type="match status" value="1"/>
</dbReference>
<dbReference type="GO" id="GO:0003676">
    <property type="term" value="F:nucleic acid binding"/>
    <property type="evidence" value="ECO:0007669"/>
    <property type="project" value="InterPro"/>
</dbReference>
<feature type="region of interest" description="Disordered" evidence="1">
    <location>
        <begin position="134"/>
        <end position="159"/>
    </location>
</feature>
<dbReference type="GO" id="GO:0008168">
    <property type="term" value="F:methyltransferase activity"/>
    <property type="evidence" value="ECO:0007669"/>
    <property type="project" value="InterPro"/>
</dbReference>
<gene>
    <name evidence="2" type="ORF">ALO_12716</name>
</gene>
<name>F7NKD0_9FIRM</name>
<comment type="caution">
    <text evidence="2">The sequence shown here is derived from an EMBL/GenBank/DDBJ whole genome shotgun (WGS) entry which is preliminary data.</text>
</comment>
<evidence type="ECO:0000256" key="1">
    <source>
        <dbReference type="SAM" id="MobiDB-lite"/>
    </source>
</evidence>
<organism evidence="2 3">
    <name type="scientific">Acetonema longum DSM 6540</name>
    <dbReference type="NCBI Taxonomy" id="1009370"/>
    <lineage>
        <taxon>Bacteria</taxon>
        <taxon>Bacillati</taxon>
        <taxon>Bacillota</taxon>
        <taxon>Negativicutes</taxon>
        <taxon>Acetonemataceae</taxon>
        <taxon>Acetonema</taxon>
    </lineage>
</organism>
<dbReference type="AlphaFoldDB" id="F7NKD0"/>
<dbReference type="eggNOG" id="COG0286">
    <property type="taxonomic scope" value="Bacteria"/>
</dbReference>
<accession>F7NKD0</accession>